<evidence type="ECO:0000256" key="1">
    <source>
        <dbReference type="SAM" id="MobiDB-lite"/>
    </source>
</evidence>
<dbReference type="PANTHER" id="PTHR36452">
    <property type="entry name" value="CHROMOSOME 12, WHOLE GENOME SHOTGUN SEQUENCE"/>
    <property type="match status" value="1"/>
</dbReference>
<comment type="caution">
    <text evidence="2">The sequence shown here is derived from an EMBL/GenBank/DDBJ whole genome shotgun (WGS) entry which is preliminary data.</text>
</comment>
<feature type="compositionally biased region" description="Acidic residues" evidence="1">
    <location>
        <begin position="53"/>
        <end position="72"/>
    </location>
</feature>
<dbReference type="InterPro" id="IPR012808">
    <property type="entry name" value="CHP02453"/>
</dbReference>
<dbReference type="EMBL" id="BPWL01000010">
    <property type="protein sequence ID" value="GJJ14658.1"/>
    <property type="molecule type" value="Genomic_DNA"/>
</dbReference>
<evidence type="ECO:0000313" key="3">
    <source>
        <dbReference type="Proteomes" id="UP001050691"/>
    </source>
</evidence>
<keyword evidence="3" id="KW-1185">Reference proteome</keyword>
<accession>A0AAV5AMD5</accession>
<protein>
    <submittedName>
        <fullName evidence="2">Uncharacterized protein</fullName>
    </submittedName>
</protein>
<name>A0AAV5AMD5_9AGAM</name>
<evidence type="ECO:0000313" key="2">
    <source>
        <dbReference type="EMBL" id="GJJ14658.1"/>
    </source>
</evidence>
<sequence>MAPPATKRSQKSKDDNVEKKKNTGLRESSSRGKNKAASIQDREKSVSGKSNSESDEVQEVVELDSDALDDVDINQYAVSNSSKKRKRARAAEKRKSPSKKPKKKKDIDSEDQFSDEERVTVVGNVVQAPTEGRVPPGQISQNTFNFLKNLAKPECNDHLLRRLLPFVDASLQEWKAWIEAFTPLLIEIDDQIPELPPQDVLHRIYRDIRFSNDKTPYKLGFSASFSRTGRKGIFAHYHVCVFLRIFVHCYFTADDKNFDSAVSPNGRSLVAAGAWQPGRNELSTMRHHIQHDPSRLRNIISDPEFIKIFGEPWPHPEGERQSIFGSEDELKTAPKGIDKNHKDIDLLKLRSVAVFHHFLDSEVIAPDFMEQVCKVIKLTRPLVHCLNDIMTLPPDESESEDAGEQDG</sequence>
<gene>
    <name evidence="2" type="ORF">Clacol_008924</name>
</gene>
<feature type="compositionally biased region" description="Basic and acidic residues" evidence="1">
    <location>
        <begin position="11"/>
        <end position="21"/>
    </location>
</feature>
<dbReference type="AlphaFoldDB" id="A0AAV5AMD5"/>
<dbReference type="Proteomes" id="UP001050691">
    <property type="component" value="Unassembled WGS sequence"/>
</dbReference>
<feature type="region of interest" description="Disordered" evidence="1">
    <location>
        <begin position="1"/>
        <end position="115"/>
    </location>
</feature>
<organism evidence="2 3">
    <name type="scientific">Clathrus columnatus</name>
    <dbReference type="NCBI Taxonomy" id="1419009"/>
    <lineage>
        <taxon>Eukaryota</taxon>
        <taxon>Fungi</taxon>
        <taxon>Dikarya</taxon>
        <taxon>Basidiomycota</taxon>
        <taxon>Agaricomycotina</taxon>
        <taxon>Agaricomycetes</taxon>
        <taxon>Phallomycetidae</taxon>
        <taxon>Phallales</taxon>
        <taxon>Clathraceae</taxon>
        <taxon>Clathrus</taxon>
    </lineage>
</organism>
<dbReference type="Pfam" id="PF09365">
    <property type="entry name" value="DUF2461"/>
    <property type="match status" value="2"/>
</dbReference>
<reference evidence="2" key="1">
    <citation type="submission" date="2021-10" db="EMBL/GenBank/DDBJ databases">
        <title>De novo Genome Assembly of Clathrus columnatus (Basidiomycota, Fungi) Using Illumina and Nanopore Sequence Data.</title>
        <authorList>
            <person name="Ogiso-Tanaka E."/>
            <person name="Itagaki H."/>
            <person name="Hosoya T."/>
            <person name="Hosaka K."/>
        </authorList>
    </citation>
    <scope>NUCLEOTIDE SEQUENCE</scope>
    <source>
        <strain evidence="2">MO-923</strain>
    </source>
</reference>
<proteinExistence type="predicted"/>
<dbReference type="NCBIfam" id="TIGR02453">
    <property type="entry name" value="TIGR02453 family protein"/>
    <property type="match status" value="1"/>
</dbReference>
<dbReference type="PANTHER" id="PTHR36452:SF1">
    <property type="entry name" value="DUF2461 DOMAIN-CONTAINING PROTEIN"/>
    <property type="match status" value="1"/>
</dbReference>